<dbReference type="EMBL" id="JAFHDT010000005">
    <property type="protein sequence ID" value="KAI7809580.1"/>
    <property type="molecule type" value="Genomic_DNA"/>
</dbReference>
<keyword evidence="4" id="KW-0325">Glycoprotein</keyword>
<evidence type="ECO:0000313" key="7">
    <source>
        <dbReference type="EMBL" id="KAI7809580.1"/>
    </source>
</evidence>
<dbReference type="GO" id="GO:0030425">
    <property type="term" value="C:dendrite"/>
    <property type="evidence" value="ECO:0007669"/>
    <property type="project" value="TreeGrafter"/>
</dbReference>
<comment type="similarity">
    <text evidence="1">Belongs to the BRINP family.</text>
</comment>
<evidence type="ECO:0000256" key="2">
    <source>
        <dbReference type="ARBA" id="ARBA00022729"/>
    </source>
</evidence>
<keyword evidence="5" id="KW-0131">Cell cycle</keyword>
<evidence type="ECO:0000256" key="1">
    <source>
        <dbReference type="ARBA" id="ARBA00010360"/>
    </source>
</evidence>
<organism evidence="7 8">
    <name type="scientific">Triplophysa rosa</name>
    <name type="common">Cave loach</name>
    <dbReference type="NCBI Taxonomy" id="992332"/>
    <lineage>
        <taxon>Eukaryota</taxon>
        <taxon>Metazoa</taxon>
        <taxon>Chordata</taxon>
        <taxon>Craniata</taxon>
        <taxon>Vertebrata</taxon>
        <taxon>Euteleostomi</taxon>
        <taxon>Actinopterygii</taxon>
        <taxon>Neopterygii</taxon>
        <taxon>Teleostei</taxon>
        <taxon>Ostariophysi</taxon>
        <taxon>Cypriniformes</taxon>
        <taxon>Nemacheilidae</taxon>
        <taxon>Triplophysa</taxon>
    </lineage>
</organism>
<dbReference type="GO" id="GO:0045930">
    <property type="term" value="P:negative regulation of mitotic cell cycle"/>
    <property type="evidence" value="ECO:0007669"/>
    <property type="project" value="InterPro"/>
</dbReference>
<dbReference type="InterPro" id="IPR057671">
    <property type="entry name" value="BRINP_C"/>
</dbReference>
<dbReference type="SMART" id="SM00457">
    <property type="entry name" value="MACPF"/>
    <property type="match status" value="1"/>
</dbReference>
<proteinExistence type="inferred from homology"/>
<keyword evidence="3" id="KW-0338">Growth arrest</keyword>
<dbReference type="GO" id="GO:0007399">
    <property type="term" value="P:nervous system development"/>
    <property type="evidence" value="ECO:0007669"/>
    <property type="project" value="TreeGrafter"/>
</dbReference>
<accession>A0A9W7WVU4</accession>
<protein>
    <submittedName>
        <fullName evidence="7">BMP/retinoic acid-inducible neural-specific protein 3</fullName>
    </submittedName>
</protein>
<dbReference type="Pfam" id="PF01823">
    <property type="entry name" value="MACPF"/>
    <property type="match status" value="1"/>
</dbReference>
<dbReference type="GO" id="GO:0005737">
    <property type="term" value="C:cytoplasm"/>
    <property type="evidence" value="ECO:0007669"/>
    <property type="project" value="TreeGrafter"/>
</dbReference>
<evidence type="ECO:0000313" key="8">
    <source>
        <dbReference type="Proteomes" id="UP001059041"/>
    </source>
</evidence>
<dbReference type="InterPro" id="IPR057450">
    <property type="entry name" value="BRINP_EGF"/>
</dbReference>
<keyword evidence="8" id="KW-1185">Reference proteome</keyword>
<comment type="caution">
    <text evidence="7">The sequence shown here is derived from an EMBL/GenBank/DDBJ whole genome shotgun (WGS) entry which is preliminary data.</text>
</comment>
<dbReference type="InterPro" id="IPR033237">
    <property type="entry name" value="BRINP"/>
</dbReference>
<dbReference type="InterPro" id="IPR020864">
    <property type="entry name" value="MACPF"/>
</dbReference>
<sequence>MLVRSVGLRPPDPMLLWEGMVIFLRWCCVLLSVLVCVGSAEPIDWLLSDKGPFHRSQEFIEFTERYQHGFTTRYKIYREFGRWKVNSLAAERQEGNGAAVPFDPDFIHNIRLLGRRPSLQKITDNIIKKYGTHFLLSATLGGEESLTIFVDKSKLSRGQQNEGASNSTAGSLTLEALHQLAASYFIDRDSTLRRLHHLQIASTAIKVTETRTGPLGCSNYDNLDSVSSVLVHSQEKKVQLQGLQAILPSYLRNGFVQAALGYIGCNAEGQFVCKDNDCWCQCNAAFHNCNCPEADIRSHESYLERMREAWRQEIQDFQNSDEFQSFIAKLPTQSALNSSHIQQLWRTDSALQQHYRQLESQLNLLLTKTRRTANKLFSLSKRCRTQPKIVSLRERPLSYWLKFTLSVLYCSENNQLGLYVEELRSCACPYEYPSCHAVIPCEVGDGPRCASCSEDNRTRCSACNLGYVLSHGVCKYAVPNPTDHYLGFETDLQDLELRYLLQHHDGRIAAHALFVSNDVRLNVWFDPSWRKRMLLTLKSNKFKSNRIHMLLGISLQICMTRNFTLEPTLSVYVNPFGGSHSESWTMPINQNGYPDWEKTKLDVPMDCYNWTLTLGNRWKSFFETVHFYLRSRVRSDSFQGNDTVFIEPLEVADPSQNFGYMKINSMQLFGYSMHFDPEAIQDLILQLDYPYTQGSQDSALLQLMEIRYRVNKLSPPGPLPLDLFSCLLRHRLKLSSPEVQRILSTLQTFSAKQPFYKDYEAAKLCS</sequence>
<dbReference type="OrthoDB" id="10013872at2759"/>
<dbReference type="PANTHER" id="PTHR15564:SF10">
    <property type="entry name" value="BMP_RETINOIC ACID-INDUCIBLE NEURAL-SPECIFIC PROTEIN 3 ISOFORM X1"/>
    <property type="match status" value="1"/>
</dbReference>
<evidence type="ECO:0000259" key="6">
    <source>
        <dbReference type="SMART" id="SM00457"/>
    </source>
</evidence>
<dbReference type="AlphaFoldDB" id="A0A9W7WVU4"/>
<dbReference type="GO" id="GO:0043025">
    <property type="term" value="C:neuronal cell body"/>
    <property type="evidence" value="ECO:0007669"/>
    <property type="project" value="TreeGrafter"/>
</dbReference>
<evidence type="ECO:0000256" key="4">
    <source>
        <dbReference type="ARBA" id="ARBA00023180"/>
    </source>
</evidence>
<dbReference type="Pfam" id="PF25415">
    <property type="entry name" value="EGF_BRNP1-3"/>
    <property type="match status" value="1"/>
</dbReference>
<dbReference type="Pfam" id="PF19052">
    <property type="entry name" value="BRINP_C"/>
    <property type="match status" value="1"/>
</dbReference>
<dbReference type="GO" id="GO:0045666">
    <property type="term" value="P:positive regulation of neuron differentiation"/>
    <property type="evidence" value="ECO:0007669"/>
    <property type="project" value="InterPro"/>
</dbReference>
<evidence type="ECO:0000256" key="5">
    <source>
        <dbReference type="ARBA" id="ARBA00023306"/>
    </source>
</evidence>
<evidence type="ECO:0000256" key="3">
    <source>
        <dbReference type="ARBA" id="ARBA00022810"/>
    </source>
</evidence>
<keyword evidence="2" id="KW-0732">Signal</keyword>
<name>A0A9W7WVU4_TRIRA</name>
<reference evidence="7" key="1">
    <citation type="submission" date="2021-02" db="EMBL/GenBank/DDBJ databases">
        <title>Comparative genomics reveals that relaxation of natural selection precedes convergent phenotypic evolution of cavefish.</title>
        <authorList>
            <person name="Peng Z."/>
        </authorList>
    </citation>
    <scope>NUCLEOTIDE SEQUENCE</scope>
    <source>
        <tissue evidence="7">Muscle</tissue>
    </source>
</reference>
<dbReference type="Proteomes" id="UP001059041">
    <property type="component" value="Linkage Group LG5"/>
</dbReference>
<feature type="domain" description="MACPF" evidence="6">
    <location>
        <begin position="77"/>
        <end position="264"/>
    </location>
</feature>
<gene>
    <name evidence="7" type="ORF">IRJ41_011996</name>
</gene>
<dbReference type="PANTHER" id="PTHR15564">
    <property type="entry name" value="MACPF DOMAIN-CONTAINING PROTEIN"/>
    <property type="match status" value="1"/>
</dbReference>
<dbReference type="GO" id="GO:0071300">
    <property type="term" value="P:cellular response to retinoic acid"/>
    <property type="evidence" value="ECO:0007669"/>
    <property type="project" value="TreeGrafter"/>
</dbReference>